<evidence type="ECO:0000256" key="1">
    <source>
        <dbReference type="SAM" id="MobiDB-lite"/>
    </source>
</evidence>
<organism evidence="2 3">
    <name type="scientific">Aspergillus ellipticus CBS 707.79</name>
    <dbReference type="NCBI Taxonomy" id="1448320"/>
    <lineage>
        <taxon>Eukaryota</taxon>
        <taxon>Fungi</taxon>
        <taxon>Dikarya</taxon>
        <taxon>Ascomycota</taxon>
        <taxon>Pezizomycotina</taxon>
        <taxon>Eurotiomycetes</taxon>
        <taxon>Eurotiomycetidae</taxon>
        <taxon>Eurotiales</taxon>
        <taxon>Aspergillaceae</taxon>
        <taxon>Aspergillus</taxon>
        <taxon>Aspergillus subgen. Circumdati</taxon>
    </lineage>
</organism>
<evidence type="ECO:0000313" key="3">
    <source>
        <dbReference type="Proteomes" id="UP000247810"/>
    </source>
</evidence>
<dbReference type="VEuPathDB" id="FungiDB:BO71DRAFT_76996"/>
<gene>
    <name evidence="2" type="ORF">BO71DRAFT_76996</name>
</gene>
<sequence>MRRARRTQSANAAGPESVRPTLPSLENSEPWHPNHHLHPILMMMAWCESTCQVPPPSAPVAYTNCHASQQWSIPARQEKSRKISILSYSFFGGGPVRNVAVASYLAISSHRKYHDNPTHLPSTPYLGTLYLAPHPHTFILVR</sequence>
<feature type="region of interest" description="Disordered" evidence="1">
    <location>
        <begin position="1"/>
        <end position="30"/>
    </location>
</feature>
<dbReference type="AlphaFoldDB" id="A0A319D761"/>
<reference evidence="2 3" key="1">
    <citation type="submission" date="2018-02" db="EMBL/GenBank/DDBJ databases">
        <title>The genomes of Aspergillus section Nigri reveals drivers in fungal speciation.</title>
        <authorList>
            <consortium name="DOE Joint Genome Institute"/>
            <person name="Vesth T.C."/>
            <person name="Nybo J."/>
            <person name="Theobald S."/>
            <person name="Brandl J."/>
            <person name="Frisvad J.C."/>
            <person name="Nielsen K.F."/>
            <person name="Lyhne E.K."/>
            <person name="Kogle M.E."/>
            <person name="Kuo A."/>
            <person name="Riley R."/>
            <person name="Clum A."/>
            <person name="Nolan M."/>
            <person name="Lipzen A."/>
            <person name="Salamov A."/>
            <person name="Henrissat B."/>
            <person name="Wiebenga A."/>
            <person name="De vries R.P."/>
            <person name="Grigoriev I.V."/>
            <person name="Mortensen U.H."/>
            <person name="Andersen M.R."/>
            <person name="Baker S.E."/>
        </authorList>
    </citation>
    <scope>NUCLEOTIDE SEQUENCE [LARGE SCALE GENOMIC DNA]</scope>
    <source>
        <strain evidence="2 3">CBS 707.79</strain>
    </source>
</reference>
<proteinExistence type="predicted"/>
<dbReference type="Proteomes" id="UP000247810">
    <property type="component" value="Unassembled WGS sequence"/>
</dbReference>
<dbReference type="EMBL" id="KZ825985">
    <property type="protein sequence ID" value="PYH90387.1"/>
    <property type="molecule type" value="Genomic_DNA"/>
</dbReference>
<name>A0A319D761_9EURO</name>
<accession>A0A319D761</accession>
<keyword evidence="3" id="KW-1185">Reference proteome</keyword>
<protein>
    <submittedName>
        <fullName evidence="2">Uncharacterized protein</fullName>
    </submittedName>
</protein>
<evidence type="ECO:0000313" key="2">
    <source>
        <dbReference type="EMBL" id="PYH90387.1"/>
    </source>
</evidence>